<evidence type="ECO:0000256" key="1">
    <source>
        <dbReference type="ARBA" id="ARBA00001974"/>
    </source>
</evidence>
<dbReference type="SUPFAM" id="SSF51905">
    <property type="entry name" value="FAD/NAD(P)-binding domain"/>
    <property type="match status" value="1"/>
</dbReference>
<evidence type="ECO:0000256" key="3">
    <source>
        <dbReference type="ARBA" id="ARBA00022827"/>
    </source>
</evidence>
<comment type="cofactor">
    <cofactor evidence="1">
        <name>FAD</name>
        <dbReference type="ChEBI" id="CHEBI:57692"/>
    </cofactor>
</comment>
<keyword evidence="3" id="KW-0274">FAD</keyword>
<evidence type="ECO:0000313" key="5">
    <source>
        <dbReference type="EMBL" id="MEX4007151.1"/>
    </source>
</evidence>
<evidence type="ECO:0000313" key="6">
    <source>
        <dbReference type="Proteomes" id="UP001559025"/>
    </source>
</evidence>
<dbReference type="NCBIfam" id="NF006002">
    <property type="entry name" value="PRK08132.1"/>
    <property type="match status" value="1"/>
</dbReference>
<dbReference type="EMBL" id="JAZHFV010000002">
    <property type="protein sequence ID" value="MEX4007151.1"/>
    <property type="molecule type" value="Genomic_DNA"/>
</dbReference>
<dbReference type="Gene3D" id="3.40.30.120">
    <property type="match status" value="1"/>
</dbReference>
<dbReference type="Proteomes" id="UP001559025">
    <property type="component" value="Unassembled WGS sequence"/>
</dbReference>
<dbReference type="InterPro" id="IPR050641">
    <property type="entry name" value="RIFMO-like"/>
</dbReference>
<dbReference type="PANTHER" id="PTHR43004">
    <property type="entry name" value="TRK SYSTEM POTASSIUM UPTAKE PROTEIN"/>
    <property type="match status" value="1"/>
</dbReference>
<comment type="caution">
    <text evidence="5">The sequence shown here is derived from an EMBL/GenBank/DDBJ whole genome shotgun (WGS) entry which is preliminary data.</text>
</comment>
<proteinExistence type="predicted"/>
<feature type="domain" description="FAD-binding" evidence="4">
    <location>
        <begin position="25"/>
        <end position="358"/>
    </location>
</feature>
<sequence>MPRYDYKPFPYRTPAELSGGEPRRAPVVIVGAGPVGLAAAIDCALHGVPCVVLDDNDVVSLGSRAICWSKRTLEIFDRLGIGERMVEKGVTWKVGRLFHRDREVWSFDLLPEAGHKMPAFINLQQYYVEQYLVERAAEFPDLIELRWKNRVTGVAPRADGAQVSIETPDGAYTLEADWLIACDGARSPVRGMLGLDFAGRVFEERFLIADVEMKAEFPSERWFWFEPPFHNGQSALLHKQPDGIYRIDLQLGWDADPDEEKKPENVIPRIEKVIGHRDFELDWVSVYTFQCRRLERFMHGRVVFAGDSAHIVSPFGARGGNGGIQDVDNLIWKLAMVVRGEAPESLVGTYDEERIHGADENILNSSRSTAFMTPKTEMERIFRDSVLDLAHEHEFARKLVNSGRLSKPCGLGGLSLQTPVGNGNGVAPGSAMPDAPVANGDAGWLLGHVGGRFTFLAVEAAIPDDLPAGLDRVLVTADRSRRANGATTLFDEEGHAIARYGAGQSYLVRPDQHIAARFDAASGEAVSAALRRATGRGA</sequence>
<dbReference type="InterPro" id="IPR036188">
    <property type="entry name" value="FAD/NAD-bd_sf"/>
</dbReference>
<dbReference type="Gene3D" id="3.30.70.2450">
    <property type="match status" value="1"/>
</dbReference>
<organism evidence="5 6">
    <name type="scientific">Neoaquamicrobium sediminum</name>
    <dbReference type="NCBI Taxonomy" id="1849104"/>
    <lineage>
        <taxon>Bacteria</taxon>
        <taxon>Pseudomonadati</taxon>
        <taxon>Pseudomonadota</taxon>
        <taxon>Alphaproteobacteria</taxon>
        <taxon>Hyphomicrobiales</taxon>
        <taxon>Phyllobacteriaceae</taxon>
        <taxon>Neoaquamicrobium</taxon>
    </lineage>
</organism>
<keyword evidence="6" id="KW-1185">Reference proteome</keyword>
<dbReference type="Gene3D" id="3.50.50.60">
    <property type="entry name" value="FAD/NAD(P)-binding domain"/>
    <property type="match status" value="1"/>
</dbReference>
<evidence type="ECO:0000259" key="4">
    <source>
        <dbReference type="Pfam" id="PF01494"/>
    </source>
</evidence>
<dbReference type="RefSeq" id="WP_368802359.1">
    <property type="nucleotide sequence ID" value="NZ_JAZHFV010000002.1"/>
</dbReference>
<reference evidence="5 6" key="1">
    <citation type="submission" date="2024-01" db="EMBL/GenBank/DDBJ databases">
        <title>New evidence supports the origin of RcGTA from prophage.</title>
        <authorList>
            <person name="Xu Y."/>
            <person name="Liu B."/>
            <person name="Chen F."/>
        </authorList>
    </citation>
    <scope>NUCLEOTIDE SEQUENCE [LARGE SCALE GENOMIC DNA]</scope>
    <source>
        <strain evidence="5 6">CBW1107-2</strain>
    </source>
</reference>
<dbReference type="Pfam" id="PF01494">
    <property type="entry name" value="FAD_binding_3"/>
    <property type="match status" value="1"/>
</dbReference>
<dbReference type="PRINTS" id="PR00420">
    <property type="entry name" value="RNGMNOXGNASE"/>
</dbReference>
<evidence type="ECO:0000256" key="2">
    <source>
        <dbReference type="ARBA" id="ARBA00022630"/>
    </source>
</evidence>
<keyword evidence="2" id="KW-0285">Flavoprotein</keyword>
<dbReference type="InterPro" id="IPR002938">
    <property type="entry name" value="FAD-bd"/>
</dbReference>
<gene>
    <name evidence="5" type="ORF">V1479_07535</name>
</gene>
<dbReference type="PANTHER" id="PTHR43004:SF19">
    <property type="entry name" value="BINDING MONOOXYGENASE, PUTATIVE (JCVI)-RELATED"/>
    <property type="match status" value="1"/>
</dbReference>
<name>A0ABV3WS64_9HYPH</name>
<accession>A0ABV3WS64</accession>
<protein>
    <submittedName>
        <fullName evidence="5">FAD-dependent oxidoreductase</fullName>
    </submittedName>
</protein>